<reference evidence="2" key="1">
    <citation type="submission" date="2015-07" db="EMBL/GenBank/DDBJ databases">
        <title>Transcriptome Assembly of Anthurium amnicola.</title>
        <authorList>
            <person name="Suzuki J."/>
        </authorList>
    </citation>
    <scope>NUCLEOTIDE SEQUENCE</scope>
</reference>
<dbReference type="AlphaFoldDB" id="A0A1D1ZKT7"/>
<feature type="region of interest" description="Disordered" evidence="1">
    <location>
        <begin position="1"/>
        <end position="76"/>
    </location>
</feature>
<name>A0A1D1ZKT7_9ARAE</name>
<keyword evidence="2" id="KW-0808">Transferase</keyword>
<organism evidence="2">
    <name type="scientific">Anthurium amnicola</name>
    <dbReference type="NCBI Taxonomy" id="1678845"/>
    <lineage>
        <taxon>Eukaryota</taxon>
        <taxon>Viridiplantae</taxon>
        <taxon>Streptophyta</taxon>
        <taxon>Embryophyta</taxon>
        <taxon>Tracheophyta</taxon>
        <taxon>Spermatophyta</taxon>
        <taxon>Magnoliopsida</taxon>
        <taxon>Liliopsida</taxon>
        <taxon>Araceae</taxon>
        <taxon>Pothoideae</taxon>
        <taxon>Potheae</taxon>
        <taxon>Anthurium</taxon>
    </lineage>
</organism>
<dbReference type="EMBL" id="GDJX01000332">
    <property type="protein sequence ID" value="JAT67604.1"/>
    <property type="molecule type" value="Transcribed_RNA"/>
</dbReference>
<feature type="region of interest" description="Disordered" evidence="1">
    <location>
        <begin position="116"/>
        <end position="147"/>
    </location>
</feature>
<evidence type="ECO:0000313" key="2">
    <source>
        <dbReference type="EMBL" id="JAT67604.1"/>
    </source>
</evidence>
<gene>
    <name evidence="2" type="primary">gatB_10</name>
    <name evidence="2" type="ORF">g.86314</name>
</gene>
<feature type="non-terminal residue" evidence="2">
    <location>
        <position position="147"/>
    </location>
</feature>
<protein>
    <submittedName>
        <fullName evidence="2">Aspartyl/glutamyl-tRNA(Asn/Gln) amidotransferase subunit B</fullName>
    </submittedName>
</protein>
<accession>A0A1D1ZKT7</accession>
<dbReference type="GO" id="GO:0016740">
    <property type="term" value="F:transferase activity"/>
    <property type="evidence" value="ECO:0007669"/>
    <property type="project" value="UniProtKB-KW"/>
</dbReference>
<evidence type="ECO:0000256" key="1">
    <source>
        <dbReference type="SAM" id="MobiDB-lite"/>
    </source>
</evidence>
<sequence>GRLLLGVPLRHRSTPPCAGAGSPGGRSQGGSPQAQEQLHRVHPEEDMGQLLLLHGLPGRTRQGPEQALSHQRAGLVPLPPPTPRRVLVLFLLLRLLVLLLLRLLLHLLLPLVREAGGPPTPPLPGRTPPAQPPAAAAAGEEEEEEGA</sequence>
<proteinExistence type="predicted"/>
<feature type="non-terminal residue" evidence="2">
    <location>
        <position position="1"/>
    </location>
</feature>
<feature type="compositionally biased region" description="Pro residues" evidence="1">
    <location>
        <begin position="118"/>
        <end position="132"/>
    </location>
</feature>